<keyword evidence="2" id="KW-1185">Reference proteome</keyword>
<organism evidence="1 2">
    <name type="scientific">Trifolium medium</name>
    <dbReference type="NCBI Taxonomy" id="97028"/>
    <lineage>
        <taxon>Eukaryota</taxon>
        <taxon>Viridiplantae</taxon>
        <taxon>Streptophyta</taxon>
        <taxon>Embryophyta</taxon>
        <taxon>Tracheophyta</taxon>
        <taxon>Spermatophyta</taxon>
        <taxon>Magnoliopsida</taxon>
        <taxon>eudicotyledons</taxon>
        <taxon>Gunneridae</taxon>
        <taxon>Pentapetalae</taxon>
        <taxon>rosids</taxon>
        <taxon>fabids</taxon>
        <taxon>Fabales</taxon>
        <taxon>Fabaceae</taxon>
        <taxon>Papilionoideae</taxon>
        <taxon>50 kb inversion clade</taxon>
        <taxon>NPAAA clade</taxon>
        <taxon>Hologalegina</taxon>
        <taxon>IRL clade</taxon>
        <taxon>Trifolieae</taxon>
        <taxon>Trifolium</taxon>
    </lineage>
</organism>
<sequence>VQILRSRFSPRFRVMTVRLLRSIHFGEELS</sequence>
<accession>A0A392V292</accession>
<evidence type="ECO:0000313" key="2">
    <source>
        <dbReference type="Proteomes" id="UP000265520"/>
    </source>
</evidence>
<comment type="caution">
    <text evidence="1">The sequence shown here is derived from an EMBL/GenBank/DDBJ whole genome shotgun (WGS) entry which is preliminary data.</text>
</comment>
<evidence type="ECO:0000313" key="1">
    <source>
        <dbReference type="EMBL" id="MCI81075.1"/>
    </source>
</evidence>
<dbReference type="Proteomes" id="UP000265520">
    <property type="component" value="Unassembled WGS sequence"/>
</dbReference>
<reference evidence="1 2" key="1">
    <citation type="journal article" date="2018" name="Front. Plant Sci.">
        <title>Red Clover (Trifolium pratense) and Zigzag Clover (T. medium) - A Picture of Genomic Similarities and Differences.</title>
        <authorList>
            <person name="Dluhosova J."/>
            <person name="Istvanek J."/>
            <person name="Nedelnik J."/>
            <person name="Repkova J."/>
        </authorList>
    </citation>
    <scope>NUCLEOTIDE SEQUENCE [LARGE SCALE GENOMIC DNA]</scope>
    <source>
        <strain evidence="2">cv. 10/8</strain>
        <tissue evidence="1">Leaf</tissue>
    </source>
</reference>
<protein>
    <submittedName>
        <fullName evidence="1">Uncharacterized protein</fullName>
    </submittedName>
</protein>
<proteinExistence type="predicted"/>
<dbReference type="AlphaFoldDB" id="A0A392V292"/>
<dbReference type="EMBL" id="LXQA011010246">
    <property type="protein sequence ID" value="MCI81075.1"/>
    <property type="molecule type" value="Genomic_DNA"/>
</dbReference>
<name>A0A392V292_9FABA</name>
<feature type="non-terminal residue" evidence="1">
    <location>
        <position position="1"/>
    </location>
</feature>